<gene>
    <name evidence="1" type="ORF">C7B82_30700</name>
</gene>
<proteinExistence type="predicted"/>
<reference evidence="1 2" key="2">
    <citation type="submission" date="2018-03" db="EMBL/GenBank/DDBJ databases">
        <title>The ancient ancestry and fast evolution of plastids.</title>
        <authorList>
            <person name="Moore K.R."/>
            <person name="Magnabosco C."/>
            <person name="Momper L."/>
            <person name="Gold D.A."/>
            <person name="Bosak T."/>
            <person name="Fournier G.P."/>
        </authorList>
    </citation>
    <scope>NUCLEOTIDE SEQUENCE [LARGE SCALE GENOMIC DNA]</scope>
    <source>
        <strain evidence="1 2">ULC18</strain>
    </source>
</reference>
<name>A0A2T1DT31_9CYAN</name>
<dbReference type="RefSeq" id="WP_106261105.1">
    <property type="nucleotide sequence ID" value="NZ_CAWNSW010000141.1"/>
</dbReference>
<dbReference type="OrthoDB" id="9800707at2"/>
<keyword evidence="2" id="KW-1185">Reference proteome</keyword>
<reference evidence="2" key="1">
    <citation type="submission" date="2018-02" db="EMBL/GenBank/DDBJ databases">
        <authorList>
            <person name="Moore K."/>
            <person name="Momper L."/>
        </authorList>
    </citation>
    <scope>NUCLEOTIDE SEQUENCE [LARGE SCALE GENOMIC DNA]</scope>
    <source>
        <strain evidence="2">ULC18</strain>
    </source>
</reference>
<evidence type="ECO:0000313" key="2">
    <source>
        <dbReference type="Proteomes" id="UP000239576"/>
    </source>
</evidence>
<sequence>MWQRKNLTNSGLITTVTSVQQFDAARWDRQFEEDVAAGRLNDLAQQTLKHLREGRCTDLRDIVQALILAMQNAHTFGHRQVYARFTRYCF</sequence>
<dbReference type="AlphaFoldDB" id="A0A2T1DT31"/>
<dbReference type="Proteomes" id="UP000239576">
    <property type="component" value="Unassembled WGS sequence"/>
</dbReference>
<organism evidence="1 2">
    <name type="scientific">Stenomitos frigidus ULC18</name>
    <dbReference type="NCBI Taxonomy" id="2107698"/>
    <lineage>
        <taxon>Bacteria</taxon>
        <taxon>Bacillati</taxon>
        <taxon>Cyanobacteriota</taxon>
        <taxon>Cyanophyceae</taxon>
        <taxon>Leptolyngbyales</taxon>
        <taxon>Leptolyngbyaceae</taxon>
        <taxon>Stenomitos</taxon>
    </lineage>
</organism>
<accession>A0A2T1DT31</accession>
<evidence type="ECO:0000313" key="1">
    <source>
        <dbReference type="EMBL" id="PSB23642.1"/>
    </source>
</evidence>
<protein>
    <submittedName>
        <fullName evidence="1">Uncharacterized protein</fullName>
    </submittedName>
</protein>
<dbReference type="EMBL" id="PVWK01000160">
    <property type="protein sequence ID" value="PSB23642.1"/>
    <property type="molecule type" value="Genomic_DNA"/>
</dbReference>
<comment type="caution">
    <text evidence="1">The sequence shown here is derived from an EMBL/GenBank/DDBJ whole genome shotgun (WGS) entry which is preliminary data.</text>
</comment>